<dbReference type="STRING" id="1675527.AIOL_001267"/>
<keyword evidence="1" id="KW-0560">Oxidoreductase</keyword>
<dbReference type="RefSeq" id="WP_049642219.1">
    <property type="nucleotide sequence ID" value="NZ_LFTY01000002.1"/>
</dbReference>
<evidence type="ECO:0000256" key="1">
    <source>
        <dbReference type="ARBA" id="ARBA00023002"/>
    </source>
</evidence>
<comment type="caution">
    <text evidence="4">The sequence shown here is derived from an EMBL/GenBank/DDBJ whole genome shotgun (WGS) entry which is preliminary data.</text>
</comment>
<evidence type="ECO:0000313" key="4">
    <source>
        <dbReference type="EMBL" id="KMW56315.1"/>
    </source>
</evidence>
<feature type="domain" description="FAD-binding" evidence="3">
    <location>
        <begin position="278"/>
        <end position="311"/>
    </location>
</feature>
<dbReference type="InterPro" id="IPR036188">
    <property type="entry name" value="FAD/NAD-bd_sf"/>
</dbReference>
<dbReference type="GO" id="GO:0004497">
    <property type="term" value="F:monooxygenase activity"/>
    <property type="evidence" value="ECO:0007669"/>
    <property type="project" value="UniProtKB-KW"/>
</dbReference>
<accession>A0A0J9E0R4</accession>
<protein>
    <submittedName>
        <fullName evidence="4">Oxidoreductase</fullName>
    </submittedName>
</protein>
<name>A0A0J9E0R4_9RHOB</name>
<dbReference type="PRINTS" id="PR00420">
    <property type="entry name" value="RNGMNOXGNASE"/>
</dbReference>
<dbReference type="Pfam" id="PF01494">
    <property type="entry name" value="FAD_binding_3"/>
    <property type="match status" value="1"/>
</dbReference>
<keyword evidence="2" id="KW-0503">Monooxygenase</keyword>
<dbReference type="PATRIC" id="fig|1675527.3.peg.1349"/>
<reference evidence="4 5" key="1">
    <citation type="submission" date="2015-06" db="EMBL/GenBank/DDBJ databases">
        <title>Draft genome sequence of an Alphaproteobacteria species associated to the Mediterranean sponge Oscarella lobularis.</title>
        <authorList>
            <person name="Jourda C."/>
            <person name="Santini S."/>
            <person name="Claverie J.-M."/>
        </authorList>
    </citation>
    <scope>NUCLEOTIDE SEQUENCE [LARGE SCALE GENOMIC DNA]</scope>
    <source>
        <strain evidence="4">IGS</strain>
    </source>
</reference>
<dbReference type="InterPro" id="IPR002938">
    <property type="entry name" value="FAD-bd"/>
</dbReference>
<dbReference type="GO" id="GO:0071949">
    <property type="term" value="F:FAD binding"/>
    <property type="evidence" value="ECO:0007669"/>
    <property type="project" value="InterPro"/>
</dbReference>
<organism evidence="4 5">
    <name type="scientific">Candidatus Rhodobacter oscarellae</name>
    <dbReference type="NCBI Taxonomy" id="1675527"/>
    <lineage>
        <taxon>Bacteria</taxon>
        <taxon>Pseudomonadati</taxon>
        <taxon>Pseudomonadota</taxon>
        <taxon>Alphaproteobacteria</taxon>
        <taxon>Rhodobacterales</taxon>
        <taxon>Rhodobacter group</taxon>
        <taxon>Rhodobacter</taxon>
    </lineage>
</organism>
<evidence type="ECO:0000313" key="5">
    <source>
        <dbReference type="Proteomes" id="UP000037178"/>
    </source>
</evidence>
<evidence type="ECO:0000259" key="3">
    <source>
        <dbReference type="Pfam" id="PF01494"/>
    </source>
</evidence>
<dbReference type="OrthoDB" id="5499180at2"/>
<dbReference type="Pfam" id="PF13450">
    <property type="entry name" value="NAD_binding_8"/>
    <property type="match status" value="1"/>
</dbReference>
<sequence>MATDSIAVLGAGIGGLAFAALAARAGRQVRVFDQFETARPLGSGLVIQPVGQAVLRAVGAQAAFDLGQPIRRMQGDETSGRRVLDVSYDHGGSDRFGLAIHRSSLFQSLLGAAQTAGAELRSGHKVSGRRGSRVRFADGSEAGPFNLIVDALGAGSPLSPLKARMLPYCAIWGTVPWPETGLPRNQLTQRYRRADCMIGALPIGRMPGAQTPLAAIFWSLGPGAYQRWRAAPIADWKAEATTLWPEFAPFLATITSHEQMTLARYSHGTLARPIGEGIAHIGDAAHRASPQLGQGANMALLDAHALWLAVARNHHLPDALSGYAKARRWHVLCYQAMSAAFTPLYQSDSRVVLPVLRDRVFMPLSLVPPIPRVLSRLVCGDLMPPYGSLPADKTAKDFG</sequence>
<dbReference type="AlphaFoldDB" id="A0A0J9E0R4"/>
<keyword evidence="5" id="KW-1185">Reference proteome</keyword>
<proteinExistence type="predicted"/>
<dbReference type="Gene3D" id="3.50.50.60">
    <property type="entry name" value="FAD/NAD(P)-binding domain"/>
    <property type="match status" value="1"/>
</dbReference>
<dbReference type="PANTHER" id="PTHR13789">
    <property type="entry name" value="MONOOXYGENASE"/>
    <property type="match status" value="1"/>
</dbReference>
<dbReference type="EMBL" id="LFTY01000002">
    <property type="protein sequence ID" value="KMW56315.1"/>
    <property type="molecule type" value="Genomic_DNA"/>
</dbReference>
<dbReference type="PANTHER" id="PTHR13789:SF309">
    <property type="entry name" value="PUTATIVE (AFU_ORTHOLOGUE AFUA_6G14510)-RELATED"/>
    <property type="match status" value="1"/>
</dbReference>
<dbReference type="Proteomes" id="UP000037178">
    <property type="component" value="Unassembled WGS sequence"/>
</dbReference>
<gene>
    <name evidence="4" type="ORF">AIOL_001267</name>
</gene>
<dbReference type="InterPro" id="IPR050493">
    <property type="entry name" value="FAD-dep_Monooxygenase_BioMet"/>
</dbReference>
<dbReference type="SUPFAM" id="SSF51905">
    <property type="entry name" value="FAD/NAD(P)-binding domain"/>
    <property type="match status" value="1"/>
</dbReference>
<evidence type="ECO:0000256" key="2">
    <source>
        <dbReference type="ARBA" id="ARBA00023033"/>
    </source>
</evidence>